<keyword evidence="1" id="KW-1133">Transmembrane helix</keyword>
<keyword evidence="1" id="KW-0812">Transmembrane</keyword>
<dbReference type="Proteomes" id="UP001319874">
    <property type="component" value="Chromosome 1"/>
</dbReference>
<gene>
    <name evidence="2" type="ORF">PTKU64_21860</name>
</gene>
<evidence type="ECO:0000313" key="3">
    <source>
        <dbReference type="Proteomes" id="UP001319874"/>
    </source>
</evidence>
<proteinExistence type="predicted"/>
<organism evidence="2 3">
    <name type="scientific">Paraburkholderia terrae</name>
    <dbReference type="NCBI Taxonomy" id="311230"/>
    <lineage>
        <taxon>Bacteria</taxon>
        <taxon>Pseudomonadati</taxon>
        <taxon>Pseudomonadota</taxon>
        <taxon>Betaproteobacteria</taxon>
        <taxon>Burkholderiales</taxon>
        <taxon>Burkholderiaceae</taxon>
        <taxon>Paraburkholderia</taxon>
    </lineage>
</organism>
<protein>
    <submittedName>
        <fullName evidence="2">Uncharacterized protein</fullName>
    </submittedName>
</protein>
<feature type="transmembrane region" description="Helical" evidence="1">
    <location>
        <begin position="32"/>
        <end position="51"/>
    </location>
</feature>
<name>A0ABN6JCR7_9BURK</name>
<reference evidence="2 3" key="1">
    <citation type="journal article" date="2022" name="Front. Microbiol.">
        <title>Identification and characterization of a novel class of self-sufficient cytochrome P450 hydroxylase involved in cyclohexanecarboxylate degradation in Paraburkholderia terrae strain KU-64.</title>
        <authorList>
            <person name="Yamamoto T."/>
            <person name="Hasegawa Y."/>
            <person name="Iwaki H."/>
        </authorList>
    </citation>
    <scope>NUCLEOTIDE SEQUENCE [LARGE SCALE GENOMIC DNA]</scope>
    <source>
        <strain evidence="2 3">KU-64</strain>
    </source>
</reference>
<dbReference type="RefSeq" id="WP_229511863.1">
    <property type="nucleotide sequence ID" value="NZ_AP024955.1"/>
</dbReference>
<dbReference type="EMBL" id="AP024955">
    <property type="protein sequence ID" value="BCZ78511.1"/>
    <property type="molecule type" value="Genomic_DNA"/>
</dbReference>
<accession>A0ABN6JCR7</accession>
<sequence length="159" mass="16728">MIHLALLIVSFGICVGAFCVALALILRYWKPILAASVLVALGFASLLLWVADQNHPSGPHGTTAVTAQAPDGLNRQPRQAYASLNEVPTGKLIEAYRRAAAARDTAAMQQLADALRPRLIAGYQRASDAGDTEAAGQLDEAIRATYTAPLGNPADGVTH</sequence>
<evidence type="ECO:0000313" key="2">
    <source>
        <dbReference type="EMBL" id="BCZ78511.1"/>
    </source>
</evidence>
<keyword evidence="1" id="KW-0472">Membrane</keyword>
<evidence type="ECO:0000256" key="1">
    <source>
        <dbReference type="SAM" id="Phobius"/>
    </source>
</evidence>
<feature type="transmembrane region" description="Helical" evidence="1">
    <location>
        <begin position="6"/>
        <end position="25"/>
    </location>
</feature>
<keyword evidence="3" id="KW-1185">Reference proteome</keyword>